<organism evidence="2 3">
    <name type="scientific">Frankliniella fusca</name>
    <dbReference type="NCBI Taxonomy" id="407009"/>
    <lineage>
        <taxon>Eukaryota</taxon>
        <taxon>Metazoa</taxon>
        <taxon>Ecdysozoa</taxon>
        <taxon>Arthropoda</taxon>
        <taxon>Hexapoda</taxon>
        <taxon>Insecta</taxon>
        <taxon>Pterygota</taxon>
        <taxon>Neoptera</taxon>
        <taxon>Paraneoptera</taxon>
        <taxon>Thysanoptera</taxon>
        <taxon>Terebrantia</taxon>
        <taxon>Thripoidea</taxon>
        <taxon>Thripidae</taxon>
        <taxon>Frankliniella</taxon>
    </lineage>
</organism>
<feature type="region of interest" description="Disordered" evidence="1">
    <location>
        <begin position="1"/>
        <end position="69"/>
    </location>
</feature>
<name>A0AAE1HHK5_9NEOP</name>
<dbReference type="EMBL" id="JAHWGI010001033">
    <property type="protein sequence ID" value="KAK3921417.1"/>
    <property type="molecule type" value="Genomic_DNA"/>
</dbReference>
<dbReference type="AlphaFoldDB" id="A0AAE1HHK5"/>
<proteinExistence type="predicted"/>
<reference evidence="2" key="2">
    <citation type="journal article" date="2023" name="BMC Genomics">
        <title>Pest status, molecular evolution, and epigenetic factors derived from the genome assembly of Frankliniella fusca, a thysanopteran phytovirus vector.</title>
        <authorList>
            <person name="Catto M.A."/>
            <person name="Labadie P.E."/>
            <person name="Jacobson A.L."/>
            <person name="Kennedy G.G."/>
            <person name="Srinivasan R."/>
            <person name="Hunt B.G."/>
        </authorList>
    </citation>
    <scope>NUCLEOTIDE SEQUENCE</scope>
    <source>
        <strain evidence="2">PL_HMW_Pooled</strain>
    </source>
</reference>
<evidence type="ECO:0000313" key="2">
    <source>
        <dbReference type="EMBL" id="KAK3921417.1"/>
    </source>
</evidence>
<dbReference type="Proteomes" id="UP001219518">
    <property type="component" value="Unassembled WGS sequence"/>
</dbReference>
<evidence type="ECO:0000313" key="3">
    <source>
        <dbReference type="Proteomes" id="UP001219518"/>
    </source>
</evidence>
<feature type="compositionally biased region" description="Polar residues" evidence="1">
    <location>
        <begin position="21"/>
        <end position="33"/>
    </location>
</feature>
<keyword evidence="3" id="KW-1185">Reference proteome</keyword>
<comment type="caution">
    <text evidence="2">The sequence shown here is derived from an EMBL/GenBank/DDBJ whole genome shotgun (WGS) entry which is preliminary data.</text>
</comment>
<accession>A0AAE1HHK5</accession>
<reference evidence="2" key="1">
    <citation type="submission" date="2021-07" db="EMBL/GenBank/DDBJ databases">
        <authorList>
            <person name="Catto M.A."/>
            <person name="Jacobson A."/>
            <person name="Kennedy G."/>
            <person name="Labadie P."/>
            <person name="Hunt B.G."/>
            <person name="Srinivasan R."/>
        </authorList>
    </citation>
    <scope>NUCLEOTIDE SEQUENCE</scope>
    <source>
        <strain evidence="2">PL_HMW_Pooled</strain>
        <tissue evidence="2">Head</tissue>
    </source>
</reference>
<gene>
    <name evidence="2" type="ORF">KUF71_010632</name>
</gene>
<sequence length="69" mass="7475">MEPSGARALARRSRCHGDGQELQQLLPSGTSGYDDSQDSESEDSPLLRGSARDLRVEDEETGCCQPEPP</sequence>
<evidence type="ECO:0000256" key="1">
    <source>
        <dbReference type="SAM" id="MobiDB-lite"/>
    </source>
</evidence>
<protein>
    <submittedName>
        <fullName evidence="2">Protein SLFN14</fullName>
    </submittedName>
</protein>